<keyword evidence="3" id="KW-1185">Reference proteome</keyword>
<accession>A0ABT7ILJ9</accession>
<organism evidence="2 3">
    <name type="scientific">Marinobacter azerbaijanicus</name>
    <dbReference type="NCBI Taxonomy" id="3050455"/>
    <lineage>
        <taxon>Bacteria</taxon>
        <taxon>Pseudomonadati</taxon>
        <taxon>Pseudomonadota</taxon>
        <taxon>Gammaproteobacteria</taxon>
        <taxon>Pseudomonadales</taxon>
        <taxon>Marinobacteraceae</taxon>
        <taxon>Marinobacter</taxon>
    </lineage>
</organism>
<dbReference type="RefSeq" id="WP_285394068.1">
    <property type="nucleotide sequence ID" value="NZ_JASSVS010000030.1"/>
</dbReference>
<dbReference type="InterPro" id="IPR002711">
    <property type="entry name" value="HNH"/>
</dbReference>
<keyword evidence="2" id="KW-0540">Nuclease</keyword>
<dbReference type="InterPro" id="IPR003615">
    <property type="entry name" value="HNH_nuc"/>
</dbReference>
<feature type="domain" description="HNH nuclease" evidence="1">
    <location>
        <begin position="175"/>
        <end position="233"/>
    </location>
</feature>
<keyword evidence="2" id="KW-0255">Endonuclease</keyword>
<dbReference type="Proteomes" id="UP001227964">
    <property type="component" value="Unassembled WGS sequence"/>
</dbReference>
<protein>
    <submittedName>
        <fullName evidence="2">HNH endonuclease signature motif containing protein</fullName>
    </submittedName>
</protein>
<sequence length="250" mass="28173">MNTKQINYSAAYSFADSAVSAVRNPSDIGPDEVIADFFGFRSPEFFEQIEKPQKYTLLHTFIHSVNGFGIQHYLGKVDGEIIISDYGWLLDGAGIPRPVWFTAQEVEDHIDELRDILEAATTTITDAAFQLLFADRTFLFEFGKFIQPFICQLQPGEHPCIASPGVVKRSYFPVWLKNAVFHRDKGRCQLCGCDLTNILVPTETRHIDHMVPLMASGTNDPTNFQLTCESCNTSKGARVHATSHLTYPYW</sequence>
<keyword evidence="2" id="KW-0378">Hydrolase</keyword>
<dbReference type="SMART" id="SM00507">
    <property type="entry name" value="HNHc"/>
    <property type="match status" value="1"/>
</dbReference>
<evidence type="ECO:0000313" key="2">
    <source>
        <dbReference type="EMBL" id="MDL0433994.1"/>
    </source>
</evidence>
<gene>
    <name evidence="2" type="ORF">QPM17_22900</name>
</gene>
<name>A0ABT7ILJ9_9GAMM</name>
<dbReference type="EMBL" id="JASSVS010000030">
    <property type="protein sequence ID" value="MDL0433994.1"/>
    <property type="molecule type" value="Genomic_DNA"/>
</dbReference>
<proteinExistence type="predicted"/>
<dbReference type="CDD" id="cd00085">
    <property type="entry name" value="HNHc"/>
    <property type="match status" value="1"/>
</dbReference>
<comment type="caution">
    <text evidence="2">The sequence shown here is derived from an EMBL/GenBank/DDBJ whole genome shotgun (WGS) entry which is preliminary data.</text>
</comment>
<dbReference type="Gene3D" id="1.10.30.50">
    <property type="match status" value="1"/>
</dbReference>
<dbReference type="Pfam" id="PF01844">
    <property type="entry name" value="HNH"/>
    <property type="match status" value="1"/>
</dbReference>
<dbReference type="GO" id="GO:0004519">
    <property type="term" value="F:endonuclease activity"/>
    <property type="evidence" value="ECO:0007669"/>
    <property type="project" value="UniProtKB-KW"/>
</dbReference>
<evidence type="ECO:0000313" key="3">
    <source>
        <dbReference type="Proteomes" id="UP001227964"/>
    </source>
</evidence>
<reference evidence="2 3" key="1">
    <citation type="submission" date="2023-06" db="EMBL/GenBank/DDBJ databases">
        <title>Marinobacter azerbaijanicus a moderately halophilic, isolated from Urmia Lake in Azerbaijan region of Iran.</title>
        <authorList>
            <person name="Sanchez-Porro C."/>
            <person name="Aghdam E.M."/>
            <person name="Saheb S.M."/>
            <person name="Tarhriz V."/>
            <person name="Kazemi E."/>
            <person name="Ammozegar M.A."/>
            <person name="Ventosa A."/>
            <person name="Hejazi M.S."/>
        </authorList>
    </citation>
    <scope>NUCLEOTIDE SEQUENCE [LARGE SCALE GENOMIC DNA]</scope>
    <source>
        <strain evidence="2 3">TBZ242</strain>
    </source>
</reference>
<evidence type="ECO:0000259" key="1">
    <source>
        <dbReference type="SMART" id="SM00507"/>
    </source>
</evidence>